<reference evidence="6" key="1">
    <citation type="submission" date="2017-06" db="EMBL/GenBank/DDBJ databases">
        <authorList>
            <person name="Varghese N."/>
            <person name="Submissions S."/>
        </authorList>
    </citation>
    <scope>NUCLEOTIDE SEQUENCE [LARGE SCALE GENOMIC DNA]</scope>
    <source>
        <strain evidence="6">ANC 5114</strain>
    </source>
</reference>
<keyword evidence="1" id="KW-0805">Transcription regulation</keyword>
<evidence type="ECO:0000259" key="4">
    <source>
        <dbReference type="PROSITE" id="PS50949"/>
    </source>
</evidence>
<feature type="domain" description="HTH gntR-type" evidence="4">
    <location>
        <begin position="14"/>
        <end position="84"/>
    </location>
</feature>
<dbReference type="Pfam" id="PF00392">
    <property type="entry name" value="GntR"/>
    <property type="match status" value="1"/>
</dbReference>
<gene>
    <name evidence="5" type="ORF">SAMN05444584_1587</name>
</gene>
<organism evidence="5 6">
    <name type="scientific">Acinetobacter apis</name>
    <dbReference type="NCBI Taxonomy" id="1229165"/>
    <lineage>
        <taxon>Bacteria</taxon>
        <taxon>Pseudomonadati</taxon>
        <taxon>Pseudomonadota</taxon>
        <taxon>Gammaproteobacteria</taxon>
        <taxon>Moraxellales</taxon>
        <taxon>Moraxellaceae</taxon>
        <taxon>Acinetobacter</taxon>
    </lineage>
</organism>
<dbReference type="InterPro" id="IPR000524">
    <property type="entry name" value="Tscrpt_reg_HTH_GntR"/>
</dbReference>
<dbReference type="InterPro" id="IPR036390">
    <property type="entry name" value="WH_DNA-bd_sf"/>
</dbReference>
<dbReference type="OrthoDB" id="9784718at2"/>
<dbReference type="PANTHER" id="PTHR43537:SF44">
    <property type="entry name" value="GNTR FAMILY REGULATORY PROTEIN"/>
    <property type="match status" value="1"/>
</dbReference>
<dbReference type="GO" id="GO:0003700">
    <property type="term" value="F:DNA-binding transcription factor activity"/>
    <property type="evidence" value="ECO:0007669"/>
    <property type="project" value="InterPro"/>
</dbReference>
<keyword evidence="2" id="KW-0238">DNA-binding</keyword>
<keyword evidence="6" id="KW-1185">Reference proteome</keyword>
<dbReference type="CDD" id="cd07377">
    <property type="entry name" value="WHTH_GntR"/>
    <property type="match status" value="1"/>
</dbReference>
<dbReference type="PANTHER" id="PTHR43537">
    <property type="entry name" value="TRANSCRIPTIONAL REGULATOR, GNTR FAMILY"/>
    <property type="match status" value="1"/>
</dbReference>
<sequence length="240" mass="27149">MIRHAVIFSPLGQATRVEQVIARLSHAIITGLLEANEQLPNEAELAKLMGVSHITIREALNTLRSQSLIYTTRGRHGGSFINKISSEQRVKQHPLHQLSSDYLSDLGEFHAAIVLRSTKLALQRTTVKELTKLKHCIDVFAEASTAEFRAQSDMRCLLTIVANAQSARLANQALMLQSEWAPLIAVLYQKDEIHTAMSTLYLEFFEQFSQKNTQAIHCIEQIFMHLTDELLNQKFKLKTL</sequence>
<dbReference type="SMART" id="SM00345">
    <property type="entry name" value="HTH_GNTR"/>
    <property type="match status" value="1"/>
</dbReference>
<dbReference type="EMBL" id="FZLN01000002">
    <property type="protein sequence ID" value="SNQ29626.1"/>
    <property type="molecule type" value="Genomic_DNA"/>
</dbReference>
<dbReference type="RefSeq" id="WP_088823665.1">
    <property type="nucleotide sequence ID" value="NZ_FZLN01000002.1"/>
</dbReference>
<dbReference type="PRINTS" id="PR00035">
    <property type="entry name" value="HTHGNTR"/>
</dbReference>
<dbReference type="AlphaFoldDB" id="A0A217EHH0"/>
<name>A0A217EHH0_9GAMM</name>
<evidence type="ECO:0000313" key="5">
    <source>
        <dbReference type="EMBL" id="SNQ29626.1"/>
    </source>
</evidence>
<protein>
    <submittedName>
        <fullName evidence="5">Transcriptional regulator, GntR family</fullName>
    </submittedName>
</protein>
<dbReference type="GO" id="GO:0003677">
    <property type="term" value="F:DNA binding"/>
    <property type="evidence" value="ECO:0007669"/>
    <property type="project" value="UniProtKB-KW"/>
</dbReference>
<keyword evidence="3" id="KW-0804">Transcription</keyword>
<evidence type="ECO:0000256" key="3">
    <source>
        <dbReference type="ARBA" id="ARBA00023163"/>
    </source>
</evidence>
<accession>A0A217EHH0</accession>
<evidence type="ECO:0000256" key="1">
    <source>
        <dbReference type="ARBA" id="ARBA00023015"/>
    </source>
</evidence>
<proteinExistence type="predicted"/>
<dbReference type="Gene3D" id="1.10.10.10">
    <property type="entry name" value="Winged helix-like DNA-binding domain superfamily/Winged helix DNA-binding domain"/>
    <property type="match status" value="1"/>
</dbReference>
<evidence type="ECO:0000313" key="6">
    <source>
        <dbReference type="Proteomes" id="UP000243463"/>
    </source>
</evidence>
<dbReference type="Proteomes" id="UP000243463">
    <property type="component" value="Unassembled WGS sequence"/>
</dbReference>
<evidence type="ECO:0000256" key="2">
    <source>
        <dbReference type="ARBA" id="ARBA00023125"/>
    </source>
</evidence>
<dbReference type="InterPro" id="IPR036388">
    <property type="entry name" value="WH-like_DNA-bd_sf"/>
</dbReference>
<dbReference type="SUPFAM" id="SSF46785">
    <property type="entry name" value="Winged helix' DNA-binding domain"/>
    <property type="match status" value="1"/>
</dbReference>
<dbReference type="PROSITE" id="PS50949">
    <property type="entry name" value="HTH_GNTR"/>
    <property type="match status" value="1"/>
</dbReference>